<evidence type="ECO:0000313" key="1">
    <source>
        <dbReference type="EMBL" id="MBA9051174.1"/>
    </source>
</evidence>
<organism evidence="1 2">
    <name type="scientific">Streptomyces murinus</name>
    <dbReference type="NCBI Taxonomy" id="33900"/>
    <lineage>
        <taxon>Bacteria</taxon>
        <taxon>Bacillati</taxon>
        <taxon>Actinomycetota</taxon>
        <taxon>Actinomycetes</taxon>
        <taxon>Kitasatosporales</taxon>
        <taxon>Streptomycetaceae</taxon>
        <taxon>Streptomyces</taxon>
    </lineage>
</organism>
<evidence type="ECO:0000313" key="2">
    <source>
        <dbReference type="Proteomes" id="UP000577386"/>
    </source>
</evidence>
<name>A0A7W3NIK2_STRMR</name>
<proteinExistence type="predicted"/>
<comment type="caution">
    <text evidence="1">The sequence shown here is derived from an EMBL/GenBank/DDBJ whole genome shotgun (WGS) entry which is preliminary data.</text>
</comment>
<dbReference type="Proteomes" id="UP000577386">
    <property type="component" value="Unassembled WGS sequence"/>
</dbReference>
<reference evidence="1 2" key="1">
    <citation type="submission" date="2020-08" db="EMBL/GenBank/DDBJ databases">
        <title>Sequencing the genomes of 1000 actinobacteria strains.</title>
        <authorList>
            <person name="Klenk H.-P."/>
        </authorList>
    </citation>
    <scope>NUCLEOTIDE SEQUENCE [LARGE SCALE GENOMIC DNA]</scope>
    <source>
        <strain evidence="1 2">DSM 41827</strain>
    </source>
</reference>
<dbReference type="GeneID" id="93978887"/>
<accession>A0A7W3NIK2</accession>
<protein>
    <submittedName>
        <fullName evidence="1">Uncharacterized protein YdaU (DUF1376 family)</fullName>
    </submittedName>
</protein>
<gene>
    <name evidence="1" type="ORF">HDA42_000352</name>
</gene>
<keyword evidence="2" id="KW-1185">Reference proteome</keyword>
<dbReference type="EMBL" id="JACJIJ010000002">
    <property type="protein sequence ID" value="MBA9051174.1"/>
    <property type="molecule type" value="Genomic_DNA"/>
</dbReference>
<dbReference type="RefSeq" id="WP_182774558.1">
    <property type="nucleotide sequence ID" value="NZ_BAAAHW010000011.1"/>
</dbReference>
<dbReference type="AlphaFoldDB" id="A0A7W3NIK2"/>
<sequence length="56" mass="6071">MAAGRGDHWTAVRCEEALRLYDPGEAEATPAARFAALDESRRELAVPEQCLALSPT</sequence>